<accession>A0A0D7WUI1</accession>
<dbReference type="EMBL" id="JTHP01000082">
    <property type="protein sequence ID" value="KJD42836.1"/>
    <property type="molecule type" value="Genomic_DNA"/>
</dbReference>
<keyword evidence="2" id="KW-1185">Reference proteome</keyword>
<gene>
    <name evidence="1" type="ORF">QD47_25965</name>
</gene>
<reference evidence="1 2" key="1">
    <citation type="submission" date="2014-11" db="EMBL/GenBank/DDBJ databases">
        <title>Draft Genome Sequences of Paenibacillus polymyxa NRRL B-30509 and Paenibacillus terrae NRRL B-30644, Strains from a Poultry Environment that Produce Tridecaptin A and Paenicidins.</title>
        <authorList>
            <person name="van Belkum M.J."/>
            <person name="Lohans C.T."/>
            <person name="Vederas J.C."/>
        </authorList>
    </citation>
    <scope>NUCLEOTIDE SEQUENCE [LARGE SCALE GENOMIC DNA]</scope>
    <source>
        <strain evidence="1 2">NRRL B-30644</strain>
    </source>
</reference>
<dbReference type="Proteomes" id="UP000032534">
    <property type="component" value="Unassembled WGS sequence"/>
</dbReference>
<dbReference type="AlphaFoldDB" id="A0A0D7WUI1"/>
<dbReference type="PATRIC" id="fig|159743.3.peg.5758"/>
<sequence>MSRITKDELVLFISDLEKYEDIALLLCTFLGITREELSTLTVNSVLKDDLFLYDRDKTRVFNYNDTSEHQLLRSLLARMNEEEIRNISRNMDERFVRLGELINMKNMTFDYIRASGKEAGTF</sequence>
<dbReference type="OrthoDB" id="9936336at2"/>
<comment type="caution">
    <text evidence="1">The sequence shown here is derived from an EMBL/GenBank/DDBJ whole genome shotgun (WGS) entry which is preliminary data.</text>
</comment>
<organism evidence="1 2">
    <name type="scientific">Paenibacillus terrae</name>
    <dbReference type="NCBI Taxonomy" id="159743"/>
    <lineage>
        <taxon>Bacteria</taxon>
        <taxon>Bacillati</taxon>
        <taxon>Bacillota</taxon>
        <taxon>Bacilli</taxon>
        <taxon>Bacillales</taxon>
        <taxon>Paenibacillaceae</taxon>
        <taxon>Paenibacillus</taxon>
    </lineage>
</organism>
<proteinExistence type="predicted"/>
<protein>
    <submittedName>
        <fullName evidence="1">Uncharacterized protein</fullName>
    </submittedName>
</protein>
<name>A0A0D7WUI1_9BACL</name>
<evidence type="ECO:0000313" key="1">
    <source>
        <dbReference type="EMBL" id="KJD42836.1"/>
    </source>
</evidence>
<dbReference type="RefSeq" id="WP_044648829.1">
    <property type="nucleotide sequence ID" value="NZ_JTHP01000082.1"/>
</dbReference>
<evidence type="ECO:0000313" key="2">
    <source>
        <dbReference type="Proteomes" id="UP000032534"/>
    </source>
</evidence>